<dbReference type="EMBL" id="CP002584">
    <property type="protein sequence ID" value="ADZ80741.1"/>
    <property type="molecule type" value="Genomic_DNA"/>
</dbReference>
<dbReference type="KEGG" id="shg:Sph21_4215"/>
<name>F4C2R2_SPHS2</name>
<dbReference type="AlphaFoldDB" id="F4C2R2"/>
<sequence length="194" mass="22060">MICTALIFMQLHLHAQDNNRKNSGMALEARVTTYLQSGYDLGLYYYPHKTKFSFGLLVAGHNIDGQIKEWLFESNNHEAIEIRLNWIMSAMARYHFSSHGEGFFGEIGVGLEEFGVSYNEEEIANTNGFIAPSAGYIWCPWKRSGFYLLPKVTGAIILSRPDEQRFTSGDNFRIKPAFVTPSIAVGWKFDFVNK</sequence>
<dbReference type="HOGENOM" id="CLU_1401673_0_0_10"/>
<accession>F4C2R2</accession>
<organism evidence="1">
    <name type="scientific">Sphingobacterium sp. (strain 21)</name>
    <dbReference type="NCBI Taxonomy" id="743722"/>
    <lineage>
        <taxon>Bacteria</taxon>
        <taxon>Pseudomonadati</taxon>
        <taxon>Bacteroidota</taxon>
        <taxon>Sphingobacteriia</taxon>
        <taxon>Sphingobacteriales</taxon>
        <taxon>Sphingobacteriaceae</taxon>
        <taxon>Sphingobacterium</taxon>
    </lineage>
</organism>
<dbReference type="PATRIC" id="fig|743722.3.peg.4487"/>
<evidence type="ECO:0000313" key="1">
    <source>
        <dbReference type="EMBL" id="ADZ80741.1"/>
    </source>
</evidence>
<reference evidence="1" key="1">
    <citation type="submission" date="2011-03" db="EMBL/GenBank/DDBJ databases">
        <title>Complete sequence of Sphingobacterium sp. 21.</title>
        <authorList>
            <consortium name="US DOE Joint Genome Institute"/>
            <person name="Lucas S."/>
            <person name="Copeland A."/>
            <person name="Lapidus A."/>
            <person name="Cheng J.-F."/>
            <person name="Goodwin L."/>
            <person name="Pitluck S."/>
            <person name="Davenport K."/>
            <person name="Detter J.C."/>
            <person name="Han C."/>
            <person name="Tapia R."/>
            <person name="Land M."/>
            <person name="Hauser L."/>
            <person name="Kyrpides N."/>
            <person name="Ivanova N."/>
            <person name="Ovchinnikova G."/>
            <person name="Pagani I."/>
            <person name="Siebers A.K."/>
            <person name="Allgaier M."/>
            <person name="Thelen M.P."/>
            <person name="Hugenholtz P."/>
            <person name="Woyke T."/>
        </authorList>
    </citation>
    <scope>NUCLEOTIDE SEQUENCE</scope>
    <source>
        <strain evidence="1">21</strain>
    </source>
</reference>
<proteinExistence type="predicted"/>
<protein>
    <recommendedName>
        <fullName evidence="2">DUF3575 domain-containing protein</fullName>
    </recommendedName>
</protein>
<gene>
    <name evidence="1" type="ordered locus">Sph21_4215</name>
</gene>
<dbReference type="STRING" id="743722.Sph21_4215"/>
<evidence type="ECO:0008006" key="2">
    <source>
        <dbReference type="Google" id="ProtNLM"/>
    </source>
</evidence>